<feature type="domain" description="Helix-turn-helix" evidence="1">
    <location>
        <begin position="4"/>
        <end position="46"/>
    </location>
</feature>
<dbReference type="InterPro" id="IPR010093">
    <property type="entry name" value="SinI_DNA-bd"/>
</dbReference>
<proteinExistence type="predicted"/>
<dbReference type="EMBL" id="JADKYU010000069">
    <property type="protein sequence ID" value="MBF4983036.1"/>
    <property type="molecule type" value="Genomic_DNA"/>
</dbReference>
<evidence type="ECO:0000259" key="1">
    <source>
        <dbReference type="Pfam" id="PF12728"/>
    </source>
</evidence>
<dbReference type="Proteomes" id="UP001194729">
    <property type="component" value="Unassembled WGS sequence"/>
</dbReference>
<dbReference type="Pfam" id="PF12728">
    <property type="entry name" value="HTH_17"/>
    <property type="match status" value="1"/>
</dbReference>
<protein>
    <submittedName>
        <fullName evidence="2">Helix-turn-helix domain-containing protein</fullName>
    </submittedName>
</protein>
<keyword evidence="3" id="KW-1185">Reference proteome</keyword>
<dbReference type="InterPro" id="IPR041657">
    <property type="entry name" value="HTH_17"/>
</dbReference>
<gene>
    <name evidence="2" type="ORF">FNJ87_01345</name>
</gene>
<dbReference type="InterPro" id="IPR009061">
    <property type="entry name" value="DNA-bd_dom_put_sf"/>
</dbReference>
<reference evidence="2 3" key="1">
    <citation type="submission" date="2020-11" db="EMBL/GenBank/DDBJ databases">
        <title>P. mediterranea TC4 genome.</title>
        <authorList>
            <person name="Molmeret M."/>
        </authorList>
    </citation>
    <scope>NUCLEOTIDE SEQUENCE [LARGE SCALE GENOMIC DNA]</scope>
    <source>
        <strain evidence="2 3">TC4</strain>
    </source>
</reference>
<evidence type="ECO:0000313" key="3">
    <source>
        <dbReference type="Proteomes" id="UP001194729"/>
    </source>
</evidence>
<organism evidence="2 3">
    <name type="scientific">Nonlabens mediterrranea</name>
    <dbReference type="NCBI Taxonomy" id="1419947"/>
    <lineage>
        <taxon>Bacteria</taxon>
        <taxon>Pseudomonadati</taxon>
        <taxon>Bacteroidota</taxon>
        <taxon>Flavobacteriia</taxon>
        <taxon>Flavobacteriales</taxon>
        <taxon>Flavobacteriaceae</taxon>
        <taxon>Nonlabens</taxon>
    </lineage>
</organism>
<sequence>MHTTVKEAAKRLKVSELTVRNYIKRGTILAKKVGNRVLIDTASIDKALFEVKSLKYKR</sequence>
<name>A0ABS0A1N9_9FLAO</name>
<accession>A0ABS0A1N9</accession>
<comment type="caution">
    <text evidence="2">The sequence shown here is derived from an EMBL/GenBank/DDBJ whole genome shotgun (WGS) entry which is preliminary data.</text>
</comment>
<dbReference type="Gene3D" id="1.10.1660.10">
    <property type="match status" value="1"/>
</dbReference>
<dbReference type="SUPFAM" id="SSF46955">
    <property type="entry name" value="Putative DNA-binding domain"/>
    <property type="match status" value="1"/>
</dbReference>
<dbReference type="NCBIfam" id="TIGR01764">
    <property type="entry name" value="excise"/>
    <property type="match status" value="1"/>
</dbReference>
<evidence type="ECO:0000313" key="2">
    <source>
        <dbReference type="EMBL" id="MBF4983036.1"/>
    </source>
</evidence>